<evidence type="ECO:0000313" key="5">
    <source>
        <dbReference type="EMBL" id="KAJ5105871.1"/>
    </source>
</evidence>
<dbReference type="InterPro" id="IPR008266">
    <property type="entry name" value="Tyr_kinase_AS"/>
</dbReference>
<accession>A0A9W9KH96</accession>
<reference evidence="5" key="2">
    <citation type="journal article" date="2023" name="IMA Fungus">
        <title>Comparative genomic study of the Penicillium genus elucidates a diverse pangenome and 15 lateral gene transfer events.</title>
        <authorList>
            <person name="Petersen C."/>
            <person name="Sorensen T."/>
            <person name="Nielsen M.R."/>
            <person name="Sondergaard T.E."/>
            <person name="Sorensen J.L."/>
            <person name="Fitzpatrick D.A."/>
            <person name="Frisvad J.C."/>
            <person name="Nielsen K.L."/>
        </authorList>
    </citation>
    <scope>NUCLEOTIDE SEQUENCE</scope>
    <source>
        <strain evidence="5">IBT 34128</strain>
    </source>
</reference>
<evidence type="ECO:0000259" key="4">
    <source>
        <dbReference type="Pfam" id="PF01636"/>
    </source>
</evidence>
<name>A0A9W9KH96_9EURO</name>
<dbReference type="EMBL" id="JAPMSZ010000004">
    <property type="protein sequence ID" value="KAJ5105871.1"/>
    <property type="molecule type" value="Genomic_DNA"/>
</dbReference>
<keyword evidence="5" id="KW-0418">Kinase</keyword>
<dbReference type="PANTHER" id="PTHR21310">
    <property type="entry name" value="AMINOGLYCOSIDE PHOSPHOTRANSFERASE-RELATED-RELATED"/>
    <property type="match status" value="1"/>
</dbReference>
<dbReference type="EC" id="2.7.11.1" evidence="1"/>
<protein>
    <recommendedName>
        <fullName evidence="1">non-specific serine/threonine protein kinase</fullName>
        <ecNumber evidence="1">2.7.11.1</ecNumber>
    </recommendedName>
</protein>
<dbReference type="InterPro" id="IPR002575">
    <property type="entry name" value="Aminoglycoside_PTrfase"/>
</dbReference>
<dbReference type="PROSITE" id="PS00109">
    <property type="entry name" value="PROTEIN_KINASE_TYR"/>
    <property type="match status" value="1"/>
</dbReference>
<organism evidence="5 6">
    <name type="scientific">Penicillium alfredii</name>
    <dbReference type="NCBI Taxonomy" id="1506179"/>
    <lineage>
        <taxon>Eukaryota</taxon>
        <taxon>Fungi</taxon>
        <taxon>Dikarya</taxon>
        <taxon>Ascomycota</taxon>
        <taxon>Pezizomycotina</taxon>
        <taxon>Eurotiomycetes</taxon>
        <taxon>Eurotiomycetidae</taxon>
        <taxon>Eurotiales</taxon>
        <taxon>Aspergillaceae</taxon>
        <taxon>Penicillium</taxon>
    </lineage>
</organism>
<comment type="catalytic activity">
    <reaction evidence="2">
        <text>L-threonyl-[protein] + ATP = O-phospho-L-threonyl-[protein] + ADP + H(+)</text>
        <dbReference type="Rhea" id="RHEA:46608"/>
        <dbReference type="Rhea" id="RHEA-COMP:11060"/>
        <dbReference type="Rhea" id="RHEA-COMP:11605"/>
        <dbReference type="ChEBI" id="CHEBI:15378"/>
        <dbReference type="ChEBI" id="CHEBI:30013"/>
        <dbReference type="ChEBI" id="CHEBI:30616"/>
        <dbReference type="ChEBI" id="CHEBI:61977"/>
        <dbReference type="ChEBI" id="CHEBI:456216"/>
        <dbReference type="EC" id="2.7.11.1"/>
    </reaction>
</comment>
<dbReference type="Proteomes" id="UP001141434">
    <property type="component" value="Unassembled WGS sequence"/>
</dbReference>
<dbReference type="PANTHER" id="PTHR21310:SF58">
    <property type="entry name" value="AMINOGLYCOSIDE PHOSPHOTRANSFERASE DOMAIN-CONTAINING PROTEIN"/>
    <property type="match status" value="1"/>
</dbReference>
<dbReference type="InterPro" id="IPR011009">
    <property type="entry name" value="Kinase-like_dom_sf"/>
</dbReference>
<evidence type="ECO:0000256" key="2">
    <source>
        <dbReference type="ARBA" id="ARBA00047899"/>
    </source>
</evidence>
<dbReference type="InterPro" id="IPR051678">
    <property type="entry name" value="AGP_Transferase"/>
</dbReference>
<dbReference type="RefSeq" id="XP_056514867.1">
    <property type="nucleotide sequence ID" value="XM_056653800.1"/>
</dbReference>
<sequence>MATPTDEEPRVIHELASRSVTVHQGRAVKRGGRLFENEASNLRFIAEHTTIPVPHVYGIERDDRGKVISIEMDYMPGRPLDQVWEDMTKNQRDSITQELHGYVAQLRSLKGNYIGAADHGQAVVGDIVSHEAGPFEDEHAFNEFLFSKIIDIVPDALRYYATSTFREDHEIVFTHGDLAPRNILVDDNACVTAILDWEEAGWYPAYWEHVRAYRNLGSVTDWSHYLSLILPPQYPAEFIAMAYLTRISS</sequence>
<evidence type="ECO:0000256" key="3">
    <source>
        <dbReference type="ARBA" id="ARBA00048679"/>
    </source>
</evidence>
<feature type="domain" description="Aminoglycoside phosphotransferase" evidence="4">
    <location>
        <begin position="36"/>
        <end position="217"/>
    </location>
</feature>
<keyword evidence="5" id="KW-0808">Transferase</keyword>
<comment type="caution">
    <text evidence="5">The sequence shown here is derived from an EMBL/GenBank/DDBJ whole genome shotgun (WGS) entry which is preliminary data.</text>
</comment>
<dbReference type="OrthoDB" id="8300194at2759"/>
<dbReference type="SUPFAM" id="SSF56112">
    <property type="entry name" value="Protein kinase-like (PK-like)"/>
    <property type="match status" value="1"/>
</dbReference>
<dbReference type="GeneID" id="81392968"/>
<dbReference type="CDD" id="cd05120">
    <property type="entry name" value="APH_ChoK_like"/>
    <property type="match status" value="1"/>
</dbReference>
<proteinExistence type="predicted"/>
<dbReference type="Pfam" id="PF01636">
    <property type="entry name" value="APH"/>
    <property type="match status" value="1"/>
</dbReference>
<comment type="catalytic activity">
    <reaction evidence="3">
        <text>L-seryl-[protein] + ATP = O-phospho-L-seryl-[protein] + ADP + H(+)</text>
        <dbReference type="Rhea" id="RHEA:17989"/>
        <dbReference type="Rhea" id="RHEA-COMP:9863"/>
        <dbReference type="Rhea" id="RHEA-COMP:11604"/>
        <dbReference type="ChEBI" id="CHEBI:15378"/>
        <dbReference type="ChEBI" id="CHEBI:29999"/>
        <dbReference type="ChEBI" id="CHEBI:30616"/>
        <dbReference type="ChEBI" id="CHEBI:83421"/>
        <dbReference type="ChEBI" id="CHEBI:456216"/>
        <dbReference type="EC" id="2.7.11.1"/>
    </reaction>
</comment>
<gene>
    <name evidence="5" type="ORF">NUU61_003218</name>
</gene>
<evidence type="ECO:0000256" key="1">
    <source>
        <dbReference type="ARBA" id="ARBA00012513"/>
    </source>
</evidence>
<evidence type="ECO:0000313" key="6">
    <source>
        <dbReference type="Proteomes" id="UP001141434"/>
    </source>
</evidence>
<dbReference type="AlphaFoldDB" id="A0A9W9KH96"/>
<keyword evidence="6" id="KW-1185">Reference proteome</keyword>
<dbReference type="GO" id="GO:0004674">
    <property type="term" value="F:protein serine/threonine kinase activity"/>
    <property type="evidence" value="ECO:0007669"/>
    <property type="project" value="UniProtKB-EC"/>
</dbReference>
<reference evidence="5" key="1">
    <citation type="submission" date="2022-11" db="EMBL/GenBank/DDBJ databases">
        <authorList>
            <person name="Petersen C."/>
        </authorList>
    </citation>
    <scope>NUCLEOTIDE SEQUENCE</scope>
    <source>
        <strain evidence="5">IBT 34128</strain>
    </source>
</reference>
<dbReference type="Gene3D" id="3.90.1200.10">
    <property type="match status" value="1"/>
</dbReference>